<dbReference type="AlphaFoldDB" id="A0A4V5ZQT9"/>
<dbReference type="GO" id="GO:0070206">
    <property type="term" value="P:protein trimerization"/>
    <property type="evidence" value="ECO:0007669"/>
    <property type="project" value="InterPro"/>
</dbReference>
<dbReference type="InterPro" id="IPR014162">
    <property type="entry name" value="CpoB_C"/>
</dbReference>
<dbReference type="RefSeq" id="WP_137266496.1">
    <property type="nucleotide sequence ID" value="NZ_SZUA01000001.1"/>
</dbReference>
<feature type="signal peptide" evidence="2">
    <location>
        <begin position="1"/>
        <end position="22"/>
    </location>
</feature>
<protein>
    <recommendedName>
        <fullName evidence="2">Cell division coordinator CpoB</fullName>
    </recommendedName>
</protein>
<dbReference type="GO" id="GO:0043093">
    <property type="term" value="P:FtsZ-dependent cytokinesis"/>
    <property type="evidence" value="ECO:0007669"/>
    <property type="project" value="UniProtKB-UniRule"/>
</dbReference>
<evidence type="ECO:0000256" key="1">
    <source>
        <dbReference type="ARBA" id="ARBA00022729"/>
    </source>
</evidence>
<dbReference type="EMBL" id="SZUA01000001">
    <property type="protein sequence ID" value="TKR34293.1"/>
    <property type="molecule type" value="Genomic_DNA"/>
</dbReference>
<evidence type="ECO:0000256" key="4">
    <source>
        <dbReference type="SAM" id="MobiDB-lite"/>
    </source>
</evidence>
<dbReference type="OrthoDB" id="9768142at2"/>
<comment type="similarity">
    <text evidence="2">Belongs to the CpoB family.</text>
</comment>
<keyword evidence="8" id="KW-1185">Reference proteome</keyword>
<dbReference type="Proteomes" id="UP000308707">
    <property type="component" value="Unassembled WGS sequence"/>
</dbReference>
<proteinExistence type="inferred from homology"/>
<feature type="compositionally biased region" description="Low complexity" evidence="4">
    <location>
        <begin position="108"/>
        <end position="119"/>
    </location>
</feature>
<evidence type="ECO:0000313" key="8">
    <source>
        <dbReference type="Proteomes" id="UP000308707"/>
    </source>
</evidence>
<feature type="domain" description="YbgF trimerisation" evidence="6">
    <location>
        <begin position="26"/>
        <end position="99"/>
    </location>
</feature>
<dbReference type="InterPro" id="IPR019734">
    <property type="entry name" value="TPR_rpt"/>
</dbReference>
<keyword evidence="2" id="KW-0132">Cell division</keyword>
<accession>A0A4V5ZQT9</accession>
<comment type="caution">
    <text evidence="7">The sequence shown here is derived from an EMBL/GenBank/DDBJ whole genome shotgun (WGS) entry which is preliminary data.</text>
</comment>
<dbReference type="Gene3D" id="1.20.5.110">
    <property type="match status" value="1"/>
</dbReference>
<reference evidence="7 8" key="1">
    <citation type="submission" date="2019-04" db="EMBL/GenBank/DDBJ databases">
        <title>Reference strain of H23.</title>
        <authorList>
            <person name="Luo X."/>
        </authorList>
    </citation>
    <scope>NUCLEOTIDE SEQUENCE [LARGE SCALE GENOMIC DNA]</scope>
    <source>
        <strain evidence="7 8">H23</strain>
    </source>
</reference>
<keyword evidence="2" id="KW-0175">Coiled coil</keyword>
<keyword evidence="2" id="KW-0574">Periplasm</keyword>
<dbReference type="HAMAP" id="MF_02066">
    <property type="entry name" value="CpoB"/>
    <property type="match status" value="1"/>
</dbReference>
<dbReference type="SUPFAM" id="SSF48452">
    <property type="entry name" value="TPR-like"/>
    <property type="match status" value="1"/>
</dbReference>
<dbReference type="Gene3D" id="1.25.40.10">
    <property type="entry name" value="Tetratricopeptide repeat domain"/>
    <property type="match status" value="1"/>
</dbReference>
<evidence type="ECO:0000259" key="5">
    <source>
        <dbReference type="Pfam" id="PF13525"/>
    </source>
</evidence>
<evidence type="ECO:0000256" key="3">
    <source>
        <dbReference type="PROSITE-ProRule" id="PRU00339"/>
    </source>
</evidence>
<keyword evidence="2" id="KW-0131">Cell cycle</keyword>
<comment type="subcellular location">
    <subcellularLocation>
        <location evidence="2">Periplasm</location>
    </subcellularLocation>
</comment>
<organism evidence="7 8">
    <name type="scientific">Luteimonas gilva</name>
    <dbReference type="NCBI Taxonomy" id="2572684"/>
    <lineage>
        <taxon>Bacteria</taxon>
        <taxon>Pseudomonadati</taxon>
        <taxon>Pseudomonadota</taxon>
        <taxon>Gammaproteobacteria</taxon>
        <taxon>Lysobacterales</taxon>
        <taxon>Lysobacteraceae</taxon>
        <taxon>Luteimonas</taxon>
    </lineage>
</organism>
<dbReference type="InterPro" id="IPR032519">
    <property type="entry name" value="YbgF_tri"/>
</dbReference>
<dbReference type="NCBIfam" id="TIGR02795">
    <property type="entry name" value="tol_pal_ybgF"/>
    <property type="match status" value="1"/>
</dbReference>
<evidence type="ECO:0000256" key="2">
    <source>
        <dbReference type="HAMAP-Rule" id="MF_02066"/>
    </source>
</evidence>
<feature type="chain" id="PRO_5021056836" description="Cell division coordinator CpoB" evidence="2">
    <location>
        <begin position="23"/>
        <end position="264"/>
    </location>
</feature>
<gene>
    <name evidence="7" type="primary">ybgF</name>
    <name evidence="2" type="synonym">cpoB</name>
    <name evidence="7" type="ORF">FCE95_07735</name>
</gene>
<dbReference type="Pfam" id="PF13525">
    <property type="entry name" value="YfiO"/>
    <property type="match status" value="1"/>
</dbReference>
<feature type="repeat" description="TPR" evidence="3">
    <location>
        <begin position="175"/>
        <end position="208"/>
    </location>
</feature>
<comment type="function">
    <text evidence="2">Mediates coordination of peptidoglycan synthesis and outer membrane constriction during cell division.</text>
</comment>
<evidence type="ECO:0000259" key="6">
    <source>
        <dbReference type="Pfam" id="PF16331"/>
    </source>
</evidence>
<dbReference type="InterPro" id="IPR011990">
    <property type="entry name" value="TPR-like_helical_dom_sf"/>
</dbReference>
<evidence type="ECO:0000313" key="7">
    <source>
        <dbReference type="EMBL" id="TKR34293.1"/>
    </source>
</evidence>
<dbReference type="InterPro" id="IPR034706">
    <property type="entry name" value="CpoB"/>
</dbReference>
<name>A0A4V5ZQT9_9GAMM</name>
<feature type="region of interest" description="Disordered" evidence="4">
    <location>
        <begin position="94"/>
        <end position="124"/>
    </location>
</feature>
<dbReference type="Pfam" id="PF16331">
    <property type="entry name" value="TolA_bind_tri"/>
    <property type="match status" value="1"/>
</dbReference>
<dbReference type="GO" id="GO:0030288">
    <property type="term" value="C:outer membrane-bounded periplasmic space"/>
    <property type="evidence" value="ECO:0007669"/>
    <property type="project" value="UniProtKB-UniRule"/>
</dbReference>
<feature type="coiled-coil region" evidence="2">
    <location>
        <begin position="44"/>
        <end position="85"/>
    </location>
</feature>
<sequence length="264" mass="28397" precursor="true">MRVSIASIAFAAALVAAAPAFAQRASLADRVTALEQQASNNQGNVDLLNQVTQLRSEMQTLRSQIEELQQQLEQQKASNRSQYLDLDGRLNRVESGGSNPTIVPPPAASAKPAKPAAPADKPPVVRGDAGALAKGADERTAYNAAFDALKAGQYVDSARLFSDFLQAYPSGAYAPNALYWLGESYYVTQNYALAQEQFQALLDRYPTHDKAPGALLKVGLSQYGLKQMDAAGRTLTQVTQRFPGTDAARAADARLRAIEISQVR</sequence>
<feature type="domain" description="Outer membrane lipoprotein BamD-like" evidence="5">
    <location>
        <begin position="137"/>
        <end position="255"/>
    </location>
</feature>
<dbReference type="InterPro" id="IPR039565">
    <property type="entry name" value="BamD-like"/>
</dbReference>
<keyword evidence="1 2" id="KW-0732">Signal</keyword>
<keyword evidence="3" id="KW-0802">TPR repeat</keyword>
<dbReference type="PROSITE" id="PS50005">
    <property type="entry name" value="TPR"/>
    <property type="match status" value="1"/>
</dbReference>